<dbReference type="GO" id="GO:0015074">
    <property type="term" value="P:DNA integration"/>
    <property type="evidence" value="ECO:0007669"/>
    <property type="project" value="InterPro"/>
</dbReference>
<dbReference type="Gene3D" id="1.10.443.10">
    <property type="entry name" value="Intergrase catalytic core"/>
    <property type="match status" value="1"/>
</dbReference>
<organism evidence="2 3">
    <name type="scientific">Phytophthora megakarya</name>
    <dbReference type="NCBI Taxonomy" id="4795"/>
    <lineage>
        <taxon>Eukaryota</taxon>
        <taxon>Sar</taxon>
        <taxon>Stramenopiles</taxon>
        <taxon>Oomycota</taxon>
        <taxon>Peronosporomycetes</taxon>
        <taxon>Peronosporales</taxon>
        <taxon>Peronosporaceae</taxon>
        <taxon>Phytophthora</taxon>
    </lineage>
</organism>
<dbReference type="InterPro" id="IPR011010">
    <property type="entry name" value="DNA_brk_join_enz"/>
</dbReference>
<dbReference type="InterPro" id="IPR052925">
    <property type="entry name" value="Phage_Integrase-like_Recomb"/>
</dbReference>
<keyword evidence="3" id="KW-1185">Reference proteome</keyword>
<comment type="caution">
    <text evidence="2">The sequence shown here is derived from an EMBL/GenBank/DDBJ whole genome shotgun (WGS) entry which is preliminary data.</text>
</comment>
<dbReference type="SUPFAM" id="SSF56349">
    <property type="entry name" value="DNA breaking-rejoining enzymes"/>
    <property type="match status" value="1"/>
</dbReference>
<dbReference type="Proteomes" id="UP000198211">
    <property type="component" value="Unassembled WGS sequence"/>
</dbReference>
<name>A0A225WUS9_9STRA</name>
<proteinExistence type="predicted"/>
<sequence length="228" mass="24604">MGTTPGLLPNTHCYCAASGALQSRSSSSNHCHRVYYGGFTLIWTYYTALTTSSCGAYLYIGTKYHPFVLRLSDIQFCGDEGQAVTPHKATIVGILLRGAKNNQFGREEFRFQHASGDSLLCPVRAARWIKIAAKETGTAPHEPVLTMGSSGGISSSHVPKVIKIVALEAGLDAGRFSTHSVRIATKLLNAGADRLVIKLLGRWLSSCYEDYPDLTSEGTAGLSKLMCQ</sequence>
<keyword evidence="1" id="KW-0233">DNA recombination</keyword>
<protein>
    <recommendedName>
        <fullName evidence="4">Tyr recombinase domain-containing protein</fullName>
    </recommendedName>
</protein>
<dbReference type="OrthoDB" id="93767at2759"/>
<dbReference type="AlphaFoldDB" id="A0A225WUS9"/>
<accession>A0A225WUS9</accession>
<dbReference type="GO" id="GO:0006310">
    <property type="term" value="P:DNA recombination"/>
    <property type="evidence" value="ECO:0007669"/>
    <property type="project" value="UniProtKB-KW"/>
</dbReference>
<evidence type="ECO:0008006" key="4">
    <source>
        <dbReference type="Google" id="ProtNLM"/>
    </source>
</evidence>
<dbReference type="EMBL" id="NBNE01000288">
    <property type="protein sequence ID" value="OWZ20799.1"/>
    <property type="molecule type" value="Genomic_DNA"/>
</dbReference>
<dbReference type="PANTHER" id="PTHR34605">
    <property type="entry name" value="PHAGE_INTEGRASE DOMAIN-CONTAINING PROTEIN"/>
    <property type="match status" value="1"/>
</dbReference>
<dbReference type="GO" id="GO:0003677">
    <property type="term" value="F:DNA binding"/>
    <property type="evidence" value="ECO:0007669"/>
    <property type="project" value="InterPro"/>
</dbReference>
<dbReference type="PANTHER" id="PTHR34605:SF4">
    <property type="entry name" value="DNA ADENINE METHYLTRANSFERASE"/>
    <property type="match status" value="1"/>
</dbReference>
<evidence type="ECO:0000313" key="3">
    <source>
        <dbReference type="Proteomes" id="UP000198211"/>
    </source>
</evidence>
<evidence type="ECO:0000256" key="1">
    <source>
        <dbReference type="ARBA" id="ARBA00023172"/>
    </source>
</evidence>
<dbReference type="InterPro" id="IPR013762">
    <property type="entry name" value="Integrase-like_cat_sf"/>
</dbReference>
<evidence type="ECO:0000313" key="2">
    <source>
        <dbReference type="EMBL" id="OWZ20799.1"/>
    </source>
</evidence>
<reference evidence="3" key="1">
    <citation type="submission" date="2017-03" db="EMBL/GenBank/DDBJ databases">
        <title>Phytopthora megakarya and P. palmivora, two closely related causual agents of cacao black pod achieved similar genome size and gene model numbers by different mechanisms.</title>
        <authorList>
            <person name="Ali S."/>
            <person name="Shao J."/>
            <person name="Larry D.J."/>
            <person name="Kronmiller B."/>
            <person name="Shen D."/>
            <person name="Strem M.D."/>
            <person name="Melnick R.L."/>
            <person name="Guiltinan M.J."/>
            <person name="Tyler B.M."/>
            <person name="Meinhardt L.W."/>
            <person name="Bailey B.A."/>
        </authorList>
    </citation>
    <scope>NUCLEOTIDE SEQUENCE [LARGE SCALE GENOMIC DNA]</scope>
    <source>
        <strain evidence="3">zdho120</strain>
    </source>
</reference>
<gene>
    <name evidence="2" type="ORF">PHMEG_0004736</name>
</gene>